<protein>
    <recommendedName>
        <fullName evidence="4">AAA+ ATPase domain-containing protein</fullName>
    </recommendedName>
</protein>
<evidence type="ECO:0000313" key="6">
    <source>
        <dbReference type="Proteomes" id="UP000377595"/>
    </source>
</evidence>
<gene>
    <name evidence="5" type="ORF">Aple_038720</name>
</gene>
<comment type="similarity">
    <text evidence="3">Belongs to the AAA ATPase family.</text>
</comment>
<dbReference type="SUPFAM" id="SSF52540">
    <property type="entry name" value="P-loop containing nucleoside triphosphate hydrolases"/>
    <property type="match status" value="1"/>
</dbReference>
<dbReference type="SMART" id="SM00382">
    <property type="entry name" value="AAA"/>
    <property type="match status" value="1"/>
</dbReference>
<dbReference type="GO" id="GO:0005524">
    <property type="term" value="F:ATP binding"/>
    <property type="evidence" value="ECO:0007669"/>
    <property type="project" value="UniProtKB-KW"/>
</dbReference>
<comment type="caution">
    <text evidence="5">The sequence shown here is derived from an EMBL/GenBank/DDBJ whole genome shotgun (WGS) entry which is preliminary data.</text>
</comment>
<reference evidence="5 6" key="1">
    <citation type="submission" date="2019-10" db="EMBL/GenBank/DDBJ databases">
        <title>Whole genome shotgun sequence of Acrocarpospora pleiomorpha NBRC 16267.</title>
        <authorList>
            <person name="Ichikawa N."/>
            <person name="Kimura A."/>
            <person name="Kitahashi Y."/>
            <person name="Komaki H."/>
            <person name="Oguchi A."/>
        </authorList>
    </citation>
    <scope>NUCLEOTIDE SEQUENCE [LARGE SCALE GENOMIC DNA]</scope>
    <source>
        <strain evidence="5 6">NBRC 16267</strain>
    </source>
</reference>
<keyword evidence="6" id="KW-1185">Reference proteome</keyword>
<keyword evidence="1 3" id="KW-0547">Nucleotide-binding</keyword>
<name>A0A5M3XJT8_9ACTN</name>
<accession>A0A5M3XJT8</accession>
<dbReference type="InterPro" id="IPR027417">
    <property type="entry name" value="P-loop_NTPase"/>
</dbReference>
<evidence type="ECO:0000256" key="3">
    <source>
        <dbReference type="RuleBase" id="RU003651"/>
    </source>
</evidence>
<dbReference type="InterPro" id="IPR003959">
    <property type="entry name" value="ATPase_AAA_core"/>
</dbReference>
<organism evidence="5 6">
    <name type="scientific">Acrocarpospora pleiomorpha</name>
    <dbReference type="NCBI Taxonomy" id="90975"/>
    <lineage>
        <taxon>Bacteria</taxon>
        <taxon>Bacillati</taxon>
        <taxon>Actinomycetota</taxon>
        <taxon>Actinomycetes</taxon>
        <taxon>Streptosporangiales</taxon>
        <taxon>Streptosporangiaceae</taxon>
        <taxon>Acrocarpospora</taxon>
    </lineage>
</organism>
<dbReference type="RefSeq" id="WP_218038409.1">
    <property type="nucleotide sequence ID" value="NZ_BAAAHM010000008.1"/>
</dbReference>
<dbReference type="GO" id="GO:0016887">
    <property type="term" value="F:ATP hydrolysis activity"/>
    <property type="evidence" value="ECO:0007669"/>
    <property type="project" value="InterPro"/>
</dbReference>
<dbReference type="InterPro" id="IPR044539">
    <property type="entry name" value="Pch2-like"/>
</dbReference>
<evidence type="ECO:0000256" key="1">
    <source>
        <dbReference type="ARBA" id="ARBA00022741"/>
    </source>
</evidence>
<dbReference type="AlphaFoldDB" id="A0A5M3XJT8"/>
<dbReference type="InterPro" id="IPR003960">
    <property type="entry name" value="ATPase_AAA_CS"/>
</dbReference>
<evidence type="ECO:0000259" key="4">
    <source>
        <dbReference type="SMART" id="SM00382"/>
    </source>
</evidence>
<dbReference type="EMBL" id="BLAF01000020">
    <property type="protein sequence ID" value="GES20976.1"/>
    <property type="molecule type" value="Genomic_DNA"/>
</dbReference>
<dbReference type="GO" id="GO:0005694">
    <property type="term" value="C:chromosome"/>
    <property type="evidence" value="ECO:0007669"/>
    <property type="project" value="TreeGrafter"/>
</dbReference>
<keyword evidence="2 3" id="KW-0067">ATP-binding</keyword>
<dbReference type="PANTHER" id="PTHR45991">
    <property type="entry name" value="PACHYTENE CHECKPOINT PROTEIN 2"/>
    <property type="match status" value="1"/>
</dbReference>
<evidence type="ECO:0000256" key="2">
    <source>
        <dbReference type="ARBA" id="ARBA00022840"/>
    </source>
</evidence>
<feature type="domain" description="AAA+ ATPase" evidence="4">
    <location>
        <begin position="60"/>
        <end position="212"/>
    </location>
</feature>
<evidence type="ECO:0000313" key="5">
    <source>
        <dbReference type="EMBL" id="GES20976.1"/>
    </source>
</evidence>
<dbReference type="Gene3D" id="3.40.50.300">
    <property type="entry name" value="P-loop containing nucleotide triphosphate hydrolases"/>
    <property type="match status" value="1"/>
</dbReference>
<proteinExistence type="inferred from homology"/>
<sequence>MTVADLLPPGISGIHVLPADHHDGPWDSMIVPPGTKERLLGTAVLVLRHGRALRSLSGPPHGLVVLSGPPGTGKTTLCQGLAQAAAAAVAARGTTTFVELDPHAFPGEMLGESQRAVRRLFTETLPELAARRPHTVVLVDEVEALAVRRSAASFETNPVDVHRATDAVLAGLDLLRDACPHLLLLATTNLTGAVDEAFLSRADLVLELDLPDTDVLARIVASSLAELATLWPGLRPLAEDTPLHAKLATACAGFDGRRMRKTVLAAVAQRPELAADPERLTADDLLAAVDAAVDVAVDVAAIPAVTA</sequence>
<dbReference type="Pfam" id="PF00004">
    <property type="entry name" value="AAA"/>
    <property type="match status" value="1"/>
</dbReference>
<dbReference type="Proteomes" id="UP000377595">
    <property type="component" value="Unassembled WGS sequence"/>
</dbReference>
<dbReference type="PANTHER" id="PTHR45991:SF1">
    <property type="entry name" value="PACHYTENE CHECKPOINT PROTEIN 2 HOMOLOG"/>
    <property type="match status" value="1"/>
</dbReference>
<dbReference type="InterPro" id="IPR003593">
    <property type="entry name" value="AAA+_ATPase"/>
</dbReference>
<dbReference type="PROSITE" id="PS00674">
    <property type="entry name" value="AAA"/>
    <property type="match status" value="1"/>
</dbReference>